<dbReference type="STRING" id="146020.RMCB_3421"/>
<feature type="transmembrane region" description="Helical" evidence="8">
    <location>
        <begin position="316"/>
        <end position="342"/>
    </location>
</feature>
<dbReference type="InterPro" id="IPR002293">
    <property type="entry name" value="AA/rel_permease1"/>
</dbReference>
<feature type="transmembrane region" description="Helical" evidence="8">
    <location>
        <begin position="153"/>
        <end position="174"/>
    </location>
</feature>
<accession>A0A124E040</accession>
<evidence type="ECO:0000256" key="1">
    <source>
        <dbReference type="ARBA" id="ARBA00002249"/>
    </source>
</evidence>
<dbReference type="GO" id="GO:0022857">
    <property type="term" value="F:transmembrane transporter activity"/>
    <property type="evidence" value="ECO:0007669"/>
    <property type="project" value="InterPro"/>
</dbReference>
<dbReference type="Gene3D" id="1.20.1740.10">
    <property type="entry name" value="Amino acid/polyamine transporter I"/>
    <property type="match status" value="1"/>
</dbReference>
<dbReference type="PANTHER" id="PTHR42770">
    <property type="entry name" value="AMINO ACID TRANSPORTER-RELATED"/>
    <property type="match status" value="1"/>
</dbReference>
<keyword evidence="4" id="KW-1003">Cell membrane</keyword>
<dbReference type="OrthoDB" id="9762947at2"/>
<comment type="similarity">
    <text evidence="3">Belongs to the amino acid-polyamine-organocation (APC) superfamily.</text>
</comment>
<dbReference type="RefSeq" id="WP_029373996.1">
    <property type="nucleotide sequence ID" value="NZ_BCSX01000028.1"/>
</dbReference>
<feature type="transmembrane region" description="Helical" evidence="8">
    <location>
        <begin position="276"/>
        <end position="296"/>
    </location>
</feature>
<keyword evidence="5 8" id="KW-0812">Transmembrane</keyword>
<name>A0A124E040_9MYCO</name>
<dbReference type="PIRSF" id="PIRSF006060">
    <property type="entry name" value="AA_transporter"/>
    <property type="match status" value="1"/>
</dbReference>
<dbReference type="Proteomes" id="UP000069620">
    <property type="component" value="Unassembled WGS sequence"/>
</dbReference>
<dbReference type="InterPro" id="IPR050367">
    <property type="entry name" value="APC_superfamily"/>
</dbReference>
<keyword evidence="10" id="KW-1185">Reference proteome</keyword>
<reference evidence="10" key="2">
    <citation type="submission" date="2016-02" db="EMBL/GenBank/DDBJ databases">
        <title>Draft genome sequence of five rapidly growing Mycobacterium species.</title>
        <authorList>
            <person name="Katahira K."/>
            <person name="Gotou Y."/>
            <person name="Iida K."/>
            <person name="Ogura Y."/>
            <person name="Hayashi T."/>
        </authorList>
    </citation>
    <scope>NUCLEOTIDE SEQUENCE [LARGE SCALE GENOMIC DNA]</scope>
    <source>
        <strain evidence="10">JCM15654</strain>
    </source>
</reference>
<evidence type="ECO:0000313" key="9">
    <source>
        <dbReference type="EMBL" id="GAS89325.1"/>
    </source>
</evidence>
<comment type="subcellular location">
    <subcellularLocation>
        <location evidence="2">Cell membrane</location>
        <topology evidence="2">Multi-pass membrane protein</topology>
    </subcellularLocation>
</comment>
<evidence type="ECO:0000256" key="5">
    <source>
        <dbReference type="ARBA" id="ARBA00022692"/>
    </source>
</evidence>
<feature type="transmembrane region" description="Helical" evidence="8">
    <location>
        <begin position="53"/>
        <end position="73"/>
    </location>
</feature>
<dbReference type="Pfam" id="PF13520">
    <property type="entry name" value="AA_permease_2"/>
    <property type="match status" value="1"/>
</dbReference>
<comment type="function">
    <text evidence="1">Probable amino-acid or metabolite transport protein.</text>
</comment>
<comment type="caution">
    <text evidence="9">The sequence shown here is derived from an EMBL/GenBank/DDBJ whole genome shotgun (WGS) entry which is preliminary data.</text>
</comment>
<evidence type="ECO:0000256" key="8">
    <source>
        <dbReference type="SAM" id="Phobius"/>
    </source>
</evidence>
<dbReference type="PANTHER" id="PTHR42770:SF7">
    <property type="entry name" value="MEMBRANE PROTEIN"/>
    <property type="match status" value="1"/>
</dbReference>
<evidence type="ECO:0000256" key="7">
    <source>
        <dbReference type="ARBA" id="ARBA00023136"/>
    </source>
</evidence>
<evidence type="ECO:0000256" key="4">
    <source>
        <dbReference type="ARBA" id="ARBA00022475"/>
    </source>
</evidence>
<feature type="transmembrane region" description="Helical" evidence="8">
    <location>
        <begin position="232"/>
        <end position="256"/>
    </location>
</feature>
<dbReference type="GO" id="GO:0005886">
    <property type="term" value="C:plasma membrane"/>
    <property type="evidence" value="ECO:0007669"/>
    <property type="project" value="UniProtKB-SubCell"/>
</dbReference>
<sequence length="510" mass="56228">MSNNDVATNDFLDYEHGNLQSGTNWWGAFVIGLAGTILVTGAAPAFLTVFGASYIPFITFFTLTGVVLCLLLAELSAMMPGRTGGSPSYAYPAFKMRFPRLAPHVNGMTAWMYWVGWMPVAPLNMILASFYITHLLGLDATKGFTPISTFIPWWTLVITIVGLLILSIPAYLGIRFGTSMATVLAVLSMIPLTFLSIGFIFNPSKTNWHELAGFPHLDGSSFSSPIQGHSAWVMYIAYAFPLLWTVIAYEAAACYIGECKNPHRDAKIAMTLEGGYGVFVYTLLPISFVVVLGAGALSNPDLVDPKTMFVTFASTIFPGVAGAVMEWLMAGMLIVALVLSALNSLMGCSRSLYQMSLDGQFPKFYQHLNKHHVPDRAMMTNVVASMLIAFMGGAIEIYAFSNVGYLGSFVPVLIGYYLLRKDRPNLPRPFRLPEPFKYLALALAALYFFVWLVGGIIYSNIGGQAIYYYLGVAAIFLYLPLYWYRKHEDRKSMVNQPVGPNQTPEPEMVK</sequence>
<keyword evidence="7 8" id="KW-0472">Membrane</keyword>
<reference evidence="10" key="1">
    <citation type="journal article" date="2016" name="Genome Announc.">
        <title>Draft Genome Sequences of Five Rapidly Growing Mycobacterium Species, M. thermoresistibile, M. fortuitum subsp. acetamidolyticum, M. canariasense, M. brisbanense, and M. novocastrense.</title>
        <authorList>
            <person name="Katahira K."/>
            <person name="Ogura Y."/>
            <person name="Gotoh Y."/>
            <person name="Hayashi T."/>
        </authorList>
    </citation>
    <scope>NUCLEOTIDE SEQUENCE [LARGE SCALE GENOMIC DNA]</scope>
    <source>
        <strain evidence="10">JCM15654</strain>
    </source>
</reference>
<keyword evidence="6 8" id="KW-1133">Transmembrane helix</keyword>
<feature type="transmembrane region" description="Helical" evidence="8">
    <location>
        <begin position="181"/>
        <end position="201"/>
    </location>
</feature>
<evidence type="ECO:0000256" key="3">
    <source>
        <dbReference type="ARBA" id="ARBA00009523"/>
    </source>
</evidence>
<feature type="transmembrane region" description="Helical" evidence="8">
    <location>
        <begin position="465"/>
        <end position="484"/>
    </location>
</feature>
<feature type="transmembrane region" description="Helical" evidence="8">
    <location>
        <begin position="439"/>
        <end position="459"/>
    </location>
</feature>
<organism evidence="9 10">
    <name type="scientific">Mycolicibacterium brisbanense</name>
    <dbReference type="NCBI Taxonomy" id="146020"/>
    <lineage>
        <taxon>Bacteria</taxon>
        <taxon>Bacillati</taxon>
        <taxon>Actinomycetota</taxon>
        <taxon>Actinomycetes</taxon>
        <taxon>Mycobacteriales</taxon>
        <taxon>Mycobacteriaceae</taxon>
        <taxon>Mycolicibacterium</taxon>
    </lineage>
</organism>
<dbReference type="AlphaFoldDB" id="A0A124E040"/>
<evidence type="ECO:0000313" key="10">
    <source>
        <dbReference type="Proteomes" id="UP000069620"/>
    </source>
</evidence>
<feature type="transmembrane region" description="Helical" evidence="8">
    <location>
        <begin position="403"/>
        <end position="419"/>
    </location>
</feature>
<feature type="transmembrane region" description="Helical" evidence="8">
    <location>
        <begin position="25"/>
        <end position="47"/>
    </location>
</feature>
<evidence type="ECO:0000256" key="2">
    <source>
        <dbReference type="ARBA" id="ARBA00004651"/>
    </source>
</evidence>
<proteinExistence type="inferred from homology"/>
<protein>
    <submittedName>
        <fullName evidence="9">Amino acid permease</fullName>
    </submittedName>
</protein>
<gene>
    <name evidence="9" type="ORF">RMCB_3421</name>
</gene>
<dbReference type="EMBL" id="BCSX01000028">
    <property type="protein sequence ID" value="GAS89325.1"/>
    <property type="molecule type" value="Genomic_DNA"/>
</dbReference>
<evidence type="ECO:0000256" key="6">
    <source>
        <dbReference type="ARBA" id="ARBA00022989"/>
    </source>
</evidence>
<feature type="transmembrane region" description="Helical" evidence="8">
    <location>
        <begin position="110"/>
        <end position="133"/>
    </location>
</feature>